<name>A0A381TCC4_9ZZZZ</name>
<evidence type="ECO:0000313" key="1">
    <source>
        <dbReference type="EMBL" id="SVA13770.1"/>
    </source>
</evidence>
<accession>A0A381TCC4</accession>
<reference evidence="1" key="1">
    <citation type="submission" date="2018-05" db="EMBL/GenBank/DDBJ databases">
        <authorList>
            <person name="Lanie J.A."/>
            <person name="Ng W.-L."/>
            <person name="Kazmierczak K.M."/>
            <person name="Andrzejewski T.M."/>
            <person name="Davidsen T.M."/>
            <person name="Wayne K.J."/>
            <person name="Tettelin H."/>
            <person name="Glass J.I."/>
            <person name="Rusch D."/>
            <person name="Podicherti R."/>
            <person name="Tsui H.-C.T."/>
            <person name="Winkler M.E."/>
        </authorList>
    </citation>
    <scope>NUCLEOTIDE SEQUENCE</scope>
</reference>
<dbReference type="EMBL" id="UINC01004361">
    <property type="protein sequence ID" value="SVA13770.1"/>
    <property type="molecule type" value="Genomic_DNA"/>
</dbReference>
<sequence length="36" mass="4292">MTPYIIKANLRGFAHLVFNAKWMFFDNLVCVVQYKL</sequence>
<organism evidence="1">
    <name type="scientific">marine metagenome</name>
    <dbReference type="NCBI Taxonomy" id="408172"/>
    <lineage>
        <taxon>unclassified sequences</taxon>
        <taxon>metagenomes</taxon>
        <taxon>ecological metagenomes</taxon>
    </lineage>
</organism>
<gene>
    <name evidence="1" type="ORF">METZ01_LOCUS66624</name>
</gene>
<proteinExistence type="predicted"/>
<dbReference type="AlphaFoldDB" id="A0A381TCC4"/>
<protein>
    <submittedName>
        <fullName evidence="1">Uncharacterized protein</fullName>
    </submittedName>
</protein>